<comment type="caution">
    <text evidence="1">The sequence shown here is derived from an EMBL/GenBank/DDBJ whole genome shotgun (WGS) entry which is preliminary data.</text>
</comment>
<proteinExistence type="predicted"/>
<name>A0A8X6PEN1_NEPPI</name>
<dbReference type="Gene3D" id="3.60.10.10">
    <property type="entry name" value="Endonuclease/exonuclease/phosphatase"/>
    <property type="match status" value="1"/>
</dbReference>
<reference evidence="1" key="1">
    <citation type="submission" date="2020-08" db="EMBL/GenBank/DDBJ databases">
        <title>Multicomponent nature underlies the extraordinary mechanical properties of spider dragline silk.</title>
        <authorList>
            <person name="Kono N."/>
            <person name="Nakamura H."/>
            <person name="Mori M."/>
            <person name="Yoshida Y."/>
            <person name="Ohtoshi R."/>
            <person name="Malay A.D."/>
            <person name="Moran D.A.P."/>
            <person name="Tomita M."/>
            <person name="Numata K."/>
            <person name="Arakawa K."/>
        </authorList>
    </citation>
    <scope>NUCLEOTIDE SEQUENCE</scope>
</reference>
<dbReference type="EMBL" id="BMAW01019586">
    <property type="protein sequence ID" value="GFT64159.1"/>
    <property type="molecule type" value="Genomic_DNA"/>
</dbReference>
<dbReference type="AlphaFoldDB" id="A0A8X6PEN1"/>
<sequence>MDMVRFVFPCYYVFLLEKRKRVASGILVGVKNTITSSFKIIKHLDESIDKIEIALLNYWMNNHYFKIFSTYNPPNNNPSLDLISVNGWTIVIIVISDFNAYSQNWGYRDGNLAGDAVAEFLCSKIIWSLF</sequence>
<evidence type="ECO:0000313" key="2">
    <source>
        <dbReference type="Proteomes" id="UP000887013"/>
    </source>
</evidence>
<protein>
    <recommendedName>
        <fullName evidence="3">Endonuclease/exonuclease/phosphatase domain-containing protein</fullName>
    </recommendedName>
</protein>
<evidence type="ECO:0008006" key="3">
    <source>
        <dbReference type="Google" id="ProtNLM"/>
    </source>
</evidence>
<dbReference type="SUPFAM" id="SSF56219">
    <property type="entry name" value="DNase I-like"/>
    <property type="match status" value="1"/>
</dbReference>
<dbReference type="InterPro" id="IPR036691">
    <property type="entry name" value="Endo/exonu/phosph_ase_sf"/>
</dbReference>
<dbReference type="Proteomes" id="UP000887013">
    <property type="component" value="Unassembled WGS sequence"/>
</dbReference>
<accession>A0A8X6PEN1</accession>
<organism evidence="1 2">
    <name type="scientific">Nephila pilipes</name>
    <name type="common">Giant wood spider</name>
    <name type="synonym">Nephila maculata</name>
    <dbReference type="NCBI Taxonomy" id="299642"/>
    <lineage>
        <taxon>Eukaryota</taxon>
        <taxon>Metazoa</taxon>
        <taxon>Ecdysozoa</taxon>
        <taxon>Arthropoda</taxon>
        <taxon>Chelicerata</taxon>
        <taxon>Arachnida</taxon>
        <taxon>Araneae</taxon>
        <taxon>Araneomorphae</taxon>
        <taxon>Entelegynae</taxon>
        <taxon>Araneoidea</taxon>
        <taxon>Nephilidae</taxon>
        <taxon>Nephila</taxon>
    </lineage>
</organism>
<gene>
    <name evidence="1" type="primary">HNAJ_LOCUS10397</name>
    <name evidence="1" type="ORF">NPIL_452541</name>
</gene>
<keyword evidence="2" id="KW-1185">Reference proteome</keyword>
<evidence type="ECO:0000313" key="1">
    <source>
        <dbReference type="EMBL" id="GFT64159.1"/>
    </source>
</evidence>